<evidence type="ECO:0000313" key="2">
    <source>
        <dbReference type="Proteomes" id="UP001148629"/>
    </source>
</evidence>
<gene>
    <name evidence="1" type="ORF">NM208_g12990</name>
</gene>
<comment type="caution">
    <text evidence="1">The sequence shown here is derived from an EMBL/GenBank/DDBJ whole genome shotgun (WGS) entry which is preliminary data.</text>
</comment>
<organism evidence="1 2">
    <name type="scientific">Fusarium decemcellulare</name>
    <dbReference type="NCBI Taxonomy" id="57161"/>
    <lineage>
        <taxon>Eukaryota</taxon>
        <taxon>Fungi</taxon>
        <taxon>Dikarya</taxon>
        <taxon>Ascomycota</taxon>
        <taxon>Pezizomycotina</taxon>
        <taxon>Sordariomycetes</taxon>
        <taxon>Hypocreomycetidae</taxon>
        <taxon>Hypocreales</taxon>
        <taxon>Nectriaceae</taxon>
        <taxon>Fusarium</taxon>
        <taxon>Fusarium decemcellulare species complex</taxon>
    </lineage>
</organism>
<keyword evidence="2" id="KW-1185">Reference proteome</keyword>
<dbReference type="EMBL" id="JANRMS010002514">
    <property type="protein sequence ID" value="KAJ3522133.1"/>
    <property type="molecule type" value="Genomic_DNA"/>
</dbReference>
<reference evidence="1" key="1">
    <citation type="submission" date="2022-08" db="EMBL/GenBank/DDBJ databases">
        <title>Genome Sequence of Fusarium decemcellulare.</title>
        <authorList>
            <person name="Buettner E."/>
        </authorList>
    </citation>
    <scope>NUCLEOTIDE SEQUENCE</scope>
    <source>
        <strain evidence="1">Babe19</strain>
    </source>
</reference>
<name>A0ACC1RMQ6_9HYPO</name>
<proteinExistence type="predicted"/>
<protein>
    <submittedName>
        <fullName evidence="1">Uncharacterized protein</fullName>
    </submittedName>
</protein>
<evidence type="ECO:0000313" key="1">
    <source>
        <dbReference type="EMBL" id="KAJ3522133.1"/>
    </source>
</evidence>
<accession>A0ACC1RMQ6</accession>
<dbReference type="Proteomes" id="UP001148629">
    <property type="component" value="Unassembled WGS sequence"/>
</dbReference>
<sequence length="148" mass="15795">MSGRTEPTRAGKDEGSGEMHKTSRHGSSLGNQTLKGDPDGDLEALCSIRQGSITTDARGPESQMPGPWSGQASVLPSLGLEPGTRAKQPDSQPGELLYCILRSVSSLASLQSRGQVSVCALYSSLSSVRRWSWTTDGQHLVRRGRSRA</sequence>